<reference evidence="1 2" key="1">
    <citation type="submission" date="2020-08" db="EMBL/GenBank/DDBJ databases">
        <title>Genomic Encyclopedia of Type Strains, Phase IV (KMG-IV): sequencing the most valuable type-strain genomes for metagenomic binning, comparative biology and taxonomic classification.</title>
        <authorList>
            <person name="Goeker M."/>
        </authorList>
    </citation>
    <scope>NUCLEOTIDE SEQUENCE [LARGE SCALE GENOMIC DNA]</scope>
    <source>
        <strain evidence="1 2">DSM 105137</strain>
    </source>
</reference>
<gene>
    <name evidence="1" type="ORF">GGR28_001515</name>
</gene>
<accession>A0A840EA43</accession>
<evidence type="ECO:0000313" key="1">
    <source>
        <dbReference type="EMBL" id="MBB4078898.1"/>
    </source>
</evidence>
<sequence length="96" mass="11149">MTRQEFDASLTEAAPPPSLSRELTSLWWITNNQWQRAHDLIDSAPGPDTAWVHAYLHRIDGDEANAGYWYRRAGKNKPDYGLSKERDVLLEYFLEK</sequence>
<proteinExistence type="predicted"/>
<keyword evidence="2" id="KW-1185">Reference proteome</keyword>
<dbReference type="RefSeq" id="WP_183495154.1">
    <property type="nucleotide sequence ID" value="NZ_JACIFF010000003.1"/>
</dbReference>
<comment type="caution">
    <text evidence="1">The sequence shown here is derived from an EMBL/GenBank/DDBJ whole genome shotgun (WGS) entry which is preliminary data.</text>
</comment>
<dbReference type="EMBL" id="JACIFF010000003">
    <property type="protein sequence ID" value="MBB4078898.1"/>
    <property type="molecule type" value="Genomic_DNA"/>
</dbReference>
<dbReference type="AlphaFoldDB" id="A0A840EA43"/>
<evidence type="ECO:0000313" key="2">
    <source>
        <dbReference type="Proteomes" id="UP000576209"/>
    </source>
</evidence>
<protein>
    <submittedName>
        <fullName evidence="1">Uncharacterized protein</fullName>
    </submittedName>
</protein>
<dbReference type="Proteomes" id="UP000576209">
    <property type="component" value="Unassembled WGS sequence"/>
</dbReference>
<name>A0A840EA43_9BACT</name>
<organism evidence="1 2">
    <name type="scientific">Neolewinella aquimaris</name>
    <dbReference type="NCBI Taxonomy" id="1835722"/>
    <lineage>
        <taxon>Bacteria</taxon>
        <taxon>Pseudomonadati</taxon>
        <taxon>Bacteroidota</taxon>
        <taxon>Saprospiria</taxon>
        <taxon>Saprospirales</taxon>
        <taxon>Lewinellaceae</taxon>
        <taxon>Neolewinella</taxon>
    </lineage>
</organism>